<dbReference type="Proteomes" id="UP000198669">
    <property type="component" value="Unassembled WGS sequence"/>
</dbReference>
<evidence type="ECO:0000256" key="1">
    <source>
        <dbReference type="SAM" id="MobiDB-lite"/>
    </source>
</evidence>
<accession>A0A1H2R1U6</accession>
<evidence type="ECO:0000313" key="3">
    <source>
        <dbReference type="EMBL" id="SDW12844.1"/>
    </source>
</evidence>
<keyword evidence="2" id="KW-0812">Transmembrane</keyword>
<name>A0A1H2R1U6_9EURY</name>
<dbReference type="InterPro" id="IPR026453">
    <property type="entry name" value="PGF_pre_PGF"/>
</dbReference>
<sequence>MKRLNKCILLLFITLLLGISTASAFEVSPSNPTVGDEITISGTGSGDSVDASVAFTKNVDVDNGEYEYNINGVEIPSGDNRFTVRAEGVQDLNVRVKILFWITKSADASRDVATVSQSNVPSGNYNIKIDGNAASGQSNVDLTITATQTMDITDGQFEETYSTSSIPAGNFRVTVGGETETITLSSTGSSTSSGSSGSSSNTGGGGDTTPDVANGNVDASESITKRVFSEMPVEYQFSHSSIPVRLINITSRITAMEIPVKVEVLDDTSVMVKNDPSGKIYKHLNIWVGNTGFAVPENINSATIHFRVDNDWITDNDIDPDTIVLMHYEDTTDEWTKLPTEQVSKNEQYTNYRASTPHFSPFAISGQIDQEIIENTTDDTNSINESQNSTVNSSNFTDSNSTGETDNQSFYTNVWIFGLILTIFVGIIILKMRRS</sequence>
<proteinExistence type="predicted"/>
<evidence type="ECO:0000313" key="4">
    <source>
        <dbReference type="Proteomes" id="UP000198669"/>
    </source>
</evidence>
<evidence type="ECO:0000256" key="2">
    <source>
        <dbReference type="SAM" id="Phobius"/>
    </source>
</evidence>
<reference evidence="3 4" key="1">
    <citation type="submission" date="2016-10" db="EMBL/GenBank/DDBJ databases">
        <authorList>
            <person name="de Groot N.N."/>
        </authorList>
    </citation>
    <scope>NUCLEOTIDE SEQUENCE [LARGE SCALE GENOMIC DNA]</scope>
    <source>
        <strain evidence="3 4">Z-7982</strain>
    </source>
</reference>
<dbReference type="NCBIfam" id="TIGR04213">
    <property type="entry name" value="PGF_pre_PGF"/>
    <property type="match status" value="1"/>
</dbReference>
<organism evidence="3 4">
    <name type="scientific">Methanohalophilus halophilus</name>
    <dbReference type="NCBI Taxonomy" id="2177"/>
    <lineage>
        <taxon>Archaea</taxon>
        <taxon>Methanobacteriati</taxon>
        <taxon>Methanobacteriota</taxon>
        <taxon>Stenosarchaea group</taxon>
        <taxon>Methanomicrobia</taxon>
        <taxon>Methanosarcinales</taxon>
        <taxon>Methanosarcinaceae</taxon>
        <taxon>Methanohalophilus</taxon>
    </lineage>
</organism>
<keyword evidence="2" id="KW-0472">Membrane</keyword>
<dbReference type="OrthoDB" id="103676at2157"/>
<dbReference type="EMBL" id="FNMU01000001">
    <property type="protein sequence ID" value="SDW12844.1"/>
    <property type="molecule type" value="Genomic_DNA"/>
</dbReference>
<feature type="region of interest" description="Disordered" evidence="1">
    <location>
        <begin position="182"/>
        <end position="216"/>
    </location>
</feature>
<dbReference type="GeneID" id="30582664"/>
<dbReference type="RefSeq" id="WP_143743540.1">
    <property type="nucleotide sequence ID" value="NZ_CP017921.1"/>
</dbReference>
<protein>
    <submittedName>
        <fullName evidence="3">PGF-pre-PGF domain-containing protein</fullName>
    </submittedName>
</protein>
<feature type="transmembrane region" description="Helical" evidence="2">
    <location>
        <begin position="410"/>
        <end position="430"/>
    </location>
</feature>
<feature type="region of interest" description="Disordered" evidence="1">
    <location>
        <begin position="379"/>
        <end position="404"/>
    </location>
</feature>
<dbReference type="AlphaFoldDB" id="A0A1H2R1U6"/>
<feature type="compositionally biased region" description="Low complexity" evidence="1">
    <location>
        <begin position="182"/>
        <end position="201"/>
    </location>
</feature>
<gene>
    <name evidence="3" type="ORF">SAMN04515625_0399</name>
</gene>
<keyword evidence="2" id="KW-1133">Transmembrane helix</keyword>